<proteinExistence type="predicted"/>
<dbReference type="EMBL" id="VSSQ01036903">
    <property type="protein sequence ID" value="MPM89486.1"/>
    <property type="molecule type" value="Genomic_DNA"/>
</dbReference>
<accession>A0A645DJK3</accession>
<gene>
    <name evidence="1" type="ORF">SDC9_136595</name>
</gene>
<name>A0A645DJK3_9ZZZZ</name>
<comment type="caution">
    <text evidence="1">The sequence shown here is derived from an EMBL/GenBank/DDBJ whole genome shotgun (WGS) entry which is preliminary data.</text>
</comment>
<dbReference type="AlphaFoldDB" id="A0A645DJK3"/>
<reference evidence="1" key="1">
    <citation type="submission" date="2019-08" db="EMBL/GenBank/DDBJ databases">
        <authorList>
            <person name="Kucharzyk K."/>
            <person name="Murdoch R.W."/>
            <person name="Higgins S."/>
            <person name="Loffler F."/>
        </authorList>
    </citation>
    <scope>NUCLEOTIDE SEQUENCE</scope>
</reference>
<protein>
    <submittedName>
        <fullName evidence="1">Uncharacterized protein</fullName>
    </submittedName>
</protein>
<sequence>MVGAAFRNLQFLADAQHALFGEIVAGHQLTGFDPVLIGNAGKGVALGHFVGAGPRHGRGFGRLGGRHRTQSRIFPGAGNRRRFGGLGFGHGRRIVEGRRAFRGLGQSRSVIVGLIAEDFRLPAAAGRHQTCQQNHMNRRNTRQNTDHFLFHDHLRSPTPLIF</sequence>
<organism evidence="1">
    <name type="scientific">bioreactor metagenome</name>
    <dbReference type="NCBI Taxonomy" id="1076179"/>
    <lineage>
        <taxon>unclassified sequences</taxon>
        <taxon>metagenomes</taxon>
        <taxon>ecological metagenomes</taxon>
    </lineage>
</organism>
<evidence type="ECO:0000313" key="1">
    <source>
        <dbReference type="EMBL" id="MPM89486.1"/>
    </source>
</evidence>